<name>A0AAV4CIQ0_9GAST</name>
<feature type="transmembrane region" description="Helical" evidence="1">
    <location>
        <begin position="134"/>
        <end position="158"/>
    </location>
</feature>
<keyword evidence="1" id="KW-0812">Transmembrane</keyword>
<evidence type="ECO:0000256" key="1">
    <source>
        <dbReference type="SAM" id="Phobius"/>
    </source>
</evidence>
<evidence type="ECO:0000313" key="3">
    <source>
        <dbReference type="Proteomes" id="UP000735302"/>
    </source>
</evidence>
<keyword evidence="3" id="KW-1185">Reference proteome</keyword>
<dbReference type="AlphaFoldDB" id="A0AAV4CIQ0"/>
<dbReference type="EMBL" id="BLXT01006392">
    <property type="protein sequence ID" value="GFO31470.1"/>
    <property type="molecule type" value="Genomic_DNA"/>
</dbReference>
<comment type="caution">
    <text evidence="2">The sequence shown here is derived from an EMBL/GenBank/DDBJ whole genome shotgun (WGS) entry which is preliminary data.</text>
</comment>
<keyword evidence="1" id="KW-1133">Transmembrane helix</keyword>
<reference evidence="2 3" key="1">
    <citation type="journal article" date="2021" name="Elife">
        <title>Chloroplast acquisition without the gene transfer in kleptoplastic sea slugs, Plakobranchus ocellatus.</title>
        <authorList>
            <person name="Maeda T."/>
            <person name="Takahashi S."/>
            <person name="Yoshida T."/>
            <person name="Shimamura S."/>
            <person name="Takaki Y."/>
            <person name="Nagai Y."/>
            <person name="Toyoda A."/>
            <person name="Suzuki Y."/>
            <person name="Arimoto A."/>
            <person name="Ishii H."/>
            <person name="Satoh N."/>
            <person name="Nishiyama T."/>
            <person name="Hasebe M."/>
            <person name="Maruyama T."/>
            <person name="Minagawa J."/>
            <person name="Obokata J."/>
            <person name="Shigenobu S."/>
        </authorList>
    </citation>
    <scope>NUCLEOTIDE SEQUENCE [LARGE SCALE GENOMIC DNA]</scope>
</reference>
<feature type="transmembrane region" description="Helical" evidence="1">
    <location>
        <begin position="179"/>
        <end position="199"/>
    </location>
</feature>
<protein>
    <submittedName>
        <fullName evidence="2">Uncharacterized protein</fullName>
    </submittedName>
</protein>
<gene>
    <name evidence="2" type="ORF">PoB_005797500</name>
</gene>
<evidence type="ECO:0000313" key="2">
    <source>
        <dbReference type="EMBL" id="GFO31470.1"/>
    </source>
</evidence>
<keyword evidence="1" id="KW-0472">Membrane</keyword>
<organism evidence="2 3">
    <name type="scientific">Plakobranchus ocellatus</name>
    <dbReference type="NCBI Taxonomy" id="259542"/>
    <lineage>
        <taxon>Eukaryota</taxon>
        <taxon>Metazoa</taxon>
        <taxon>Spiralia</taxon>
        <taxon>Lophotrochozoa</taxon>
        <taxon>Mollusca</taxon>
        <taxon>Gastropoda</taxon>
        <taxon>Heterobranchia</taxon>
        <taxon>Euthyneura</taxon>
        <taxon>Panpulmonata</taxon>
        <taxon>Sacoglossa</taxon>
        <taxon>Placobranchoidea</taxon>
        <taxon>Plakobranchidae</taxon>
        <taxon>Plakobranchus</taxon>
    </lineage>
</organism>
<proteinExistence type="predicted"/>
<dbReference type="Proteomes" id="UP000735302">
    <property type="component" value="Unassembled WGS sequence"/>
</dbReference>
<accession>A0AAV4CIQ0</accession>
<sequence>MARKPALACLSPSVVPPLECCDLKKRKCANQPFFYQMEHPPWYECPPVCPIFRKPLVRRKEYDYELTYDFQNDYVPVRLQERVMPIMAFWFYCDHVPDIPPKPKERVELEYSNVQINKCPSPRFRHNLDPAQMFMTYTVIIVLNMSICSPLTLVVCDNTVAHQTRQQQHSFSDGGSRDVVMIVMMVVVAVVIIVGGGGGEGAAAPPVALTSANTSSPDHGLLSPRVSAPHRWSVNPVVLDLGEILRPGNFSTQIAYEQTCTRRCLSCTRLIFAASSD</sequence>